<evidence type="ECO:0000256" key="4">
    <source>
        <dbReference type="PROSITE-ProRule" id="PRU00175"/>
    </source>
</evidence>
<dbReference type="PROSITE" id="PS00518">
    <property type="entry name" value="ZF_RING_1"/>
    <property type="match status" value="1"/>
</dbReference>
<dbReference type="GO" id="GO:0008270">
    <property type="term" value="F:zinc ion binding"/>
    <property type="evidence" value="ECO:0007669"/>
    <property type="project" value="UniProtKB-KW"/>
</dbReference>
<dbReference type="InterPro" id="IPR001841">
    <property type="entry name" value="Znf_RING"/>
</dbReference>
<keyword evidence="8" id="KW-1185">Reference proteome</keyword>
<sequence>MPQNFNVVTCNICGQPYTLPEDEVLGNLPHVLLCSHIFCTSCLRSLETPQNIIACPECKMETTVGEDGVEGLQVDSRIIGLIYTTKMNIKKRQARGTRSNELPLGLAVEKDAELDEALSQAVENLAQLNTLQQTLVNGMQVQVRKEKSRLLKEIDEATERAVGILYRRRSMLVSELNGIDQTFTLSRQVCERVQERQKELQTSIQKARHVRQVPSLENYCELDKVLETLQSPVDVQSYDLSCLSLGSGLSLSAEGSASQPGQPHGSSRHAQRSRGTEERRARGPRHREGSFSQQRQTQEGRRQESRRQDRQAGRSSTPPQTDCHSPSVIIEEIIEETDMGTQRAPLKQPERQRQQRKNHRNLLDKPPVRKSKILQEWVVVTHVENPTHFYVRHVAEQKAGTLLSKKITTLCSGARSLFTSSDHIKIDSLVFMRWKETLWCRAVVCELYQRGHLESVTVCPVSEVARLRGFFQDYGFTQGLTLSGSGDCVCLNESLRKADVAVQSEMSRWAPQAIKCALKDIIPTDMAKGWSPEACKEFRRVIGRSAVEMQVFDQESDILLVDLRKAPMDQSTGSMPLSLREYLVYMELAKFYSPVATHVGWKPLQFCPPVYPKPNVETNAIVSHINTPGDFYIQLVDNTEFFLLNSKLQDCYGWAGIEGAGHQLHTPVQDQACVALYDDKLWYRAQVTGFPGEQMVEVQFVDFGNKKTLPVEGLRHIKDEFFALPAMAVRCCLAGLLSLEETWNRESIERFRSLTEQKLVTAVTSEFLPHTNALPVYLYDVTDSTKQPVSIADIMVKEGLAVQGKQSPLEAPLAPHTDVWDPPFDQGSLTTDELAPPPADPPEQCFSLTLPACLRDLPVRVTHVISPGSIYVQLLQSDAQLKRLHDLLKTEFNKSKPQEVEWEADMFCAACISGVWERGKLCSVSSTDIAEVLRCDFGNKVNVHISNLRPLPPDLIGSLFLECCLSDVRPAGGGSTWTATACDFVSFYLEGAMAVMTLKERPPADPMFAKPVPVSLYCPNRAGQDVSMADILVSEGLALRERTARYVCVVKPPLSDSAETLPEMGEAPADVEENTAEKRREEGLAPAPVTVPPKPAPRTTPPPERVRTQAYAPPEMPHCTQTVVTVSAVTDDGIIYTMTPQAEREFERLQERLQQHIKSLPKPKHYSWRSVLGCAVMGPDMLWYRGQVQEVIGGQVKVQYVDQGLVENIPVCHVYPMVLCGDVPQLCVPCQLSGVTPVGRVWQRDAVALMKELLLNRSVNIHITELPEEPRGLVSVDINVDEMPLSRIMVHHQHAVFNSGHTDQDYVVKPSVPDLDYWDLNTEGMNDLAPVLGVYTEPKLPDKGKHFRVRIKHIRTPNEVFLCLLDKTACEQEEAESLEEALRRVNEEVNTLPRLTDFPLEGPCLAEYSDGQYYRAKLVGFSTVSPDVQILVRHVDFGSDDTLPPHRLRQLPASLLRFPCAAVSVRLAGFKPPRVCLEEERLSYRPEWSMRAMMEMIDLLHGNLSAVTTATEPRLTVFLYNADGSLVHVPLVEKGLADYE</sequence>
<keyword evidence="1" id="KW-0479">Metal-binding</keyword>
<evidence type="ECO:0000313" key="8">
    <source>
        <dbReference type="Proteomes" id="UP000504632"/>
    </source>
</evidence>
<dbReference type="GeneID" id="115822627"/>
<evidence type="ECO:0000259" key="6">
    <source>
        <dbReference type="PROSITE" id="PS50089"/>
    </source>
</evidence>
<evidence type="ECO:0000256" key="5">
    <source>
        <dbReference type="SAM" id="MobiDB-lite"/>
    </source>
</evidence>
<dbReference type="InterPro" id="IPR017907">
    <property type="entry name" value="Znf_RING_CS"/>
</dbReference>
<dbReference type="SMART" id="SM00184">
    <property type="entry name" value="RING"/>
    <property type="match status" value="1"/>
</dbReference>
<feature type="compositionally biased region" description="Polar residues" evidence="5">
    <location>
        <begin position="313"/>
        <end position="324"/>
    </location>
</feature>
<accession>A0A6J2WDJ7</accession>
<feature type="region of interest" description="Disordered" evidence="5">
    <location>
        <begin position="250"/>
        <end position="366"/>
    </location>
</feature>
<evidence type="ECO:0000256" key="3">
    <source>
        <dbReference type="ARBA" id="ARBA00022833"/>
    </source>
</evidence>
<dbReference type="CTD" id="56163"/>
<reference evidence="9" key="1">
    <citation type="submission" date="2025-08" db="UniProtKB">
        <authorList>
            <consortium name="RefSeq"/>
        </authorList>
    </citation>
    <scope>IDENTIFICATION</scope>
</reference>
<feature type="region of interest" description="Disordered" evidence="5">
    <location>
        <begin position="1057"/>
        <end position="1112"/>
    </location>
</feature>
<evidence type="ECO:0000256" key="1">
    <source>
        <dbReference type="ARBA" id="ARBA00022723"/>
    </source>
</evidence>
<evidence type="ECO:0000259" key="7">
    <source>
        <dbReference type="PROSITE" id="PS50304"/>
    </source>
</evidence>
<dbReference type="Pfam" id="PF00567">
    <property type="entry name" value="TUDOR"/>
    <property type="match status" value="4"/>
</dbReference>
<dbReference type="SMART" id="SM00333">
    <property type="entry name" value="TUDOR"/>
    <property type="match status" value="4"/>
</dbReference>
<proteinExistence type="predicted"/>
<evidence type="ECO:0000313" key="9">
    <source>
        <dbReference type="RefSeq" id="XP_030642398.1"/>
    </source>
</evidence>
<dbReference type="Gene3D" id="2.40.50.90">
    <property type="match status" value="5"/>
</dbReference>
<dbReference type="SUPFAM" id="SSF57850">
    <property type="entry name" value="RING/U-box"/>
    <property type="match status" value="1"/>
</dbReference>
<dbReference type="Gene3D" id="2.30.30.140">
    <property type="match status" value="4"/>
</dbReference>
<name>A0A6J2WDJ7_CHACN</name>
<dbReference type="PANTHER" id="PTHR16442:SF1">
    <property type="entry name" value="RING FINGER PROTEIN 17"/>
    <property type="match status" value="1"/>
</dbReference>
<evidence type="ECO:0000256" key="2">
    <source>
        <dbReference type="ARBA" id="ARBA00022771"/>
    </source>
</evidence>
<dbReference type="InterPro" id="IPR035437">
    <property type="entry name" value="SNase_OB-fold_sf"/>
</dbReference>
<feature type="domain" description="Tudor" evidence="7">
    <location>
        <begin position="1397"/>
        <end position="1458"/>
    </location>
</feature>
<feature type="compositionally biased region" description="Pro residues" evidence="5">
    <location>
        <begin position="1089"/>
        <end position="1103"/>
    </location>
</feature>
<dbReference type="PANTHER" id="PTHR16442">
    <property type="entry name" value="RING FINGER PROTEIN 17"/>
    <property type="match status" value="1"/>
</dbReference>
<keyword evidence="3" id="KW-0862">Zinc</keyword>
<feature type="compositionally biased region" description="Basic and acidic residues" evidence="5">
    <location>
        <begin position="298"/>
        <end position="312"/>
    </location>
</feature>
<dbReference type="InParanoid" id="A0A6J2WDJ7"/>
<feature type="domain" description="Tudor" evidence="7">
    <location>
        <begin position="666"/>
        <end position="724"/>
    </location>
</feature>
<dbReference type="OrthoDB" id="5800423at2759"/>
<feature type="compositionally biased region" description="Basic and acidic residues" evidence="5">
    <location>
        <begin position="274"/>
        <end position="289"/>
    </location>
</feature>
<dbReference type="InterPro" id="IPR002999">
    <property type="entry name" value="Tudor"/>
</dbReference>
<dbReference type="Proteomes" id="UP000504632">
    <property type="component" value="Chromosome 10"/>
</dbReference>
<organism evidence="8 9">
    <name type="scientific">Chanos chanos</name>
    <name type="common">Milkfish</name>
    <name type="synonym">Mugil chanos</name>
    <dbReference type="NCBI Taxonomy" id="29144"/>
    <lineage>
        <taxon>Eukaryota</taxon>
        <taxon>Metazoa</taxon>
        <taxon>Chordata</taxon>
        <taxon>Craniata</taxon>
        <taxon>Vertebrata</taxon>
        <taxon>Euteleostomi</taxon>
        <taxon>Actinopterygii</taxon>
        <taxon>Neopterygii</taxon>
        <taxon>Teleostei</taxon>
        <taxon>Ostariophysi</taxon>
        <taxon>Gonorynchiformes</taxon>
        <taxon>Chanidae</taxon>
        <taxon>Chanos</taxon>
    </lineage>
</organism>
<feature type="domain" description="RING-type" evidence="6">
    <location>
        <begin position="10"/>
        <end position="59"/>
    </location>
</feature>
<keyword evidence="2 4" id="KW-0863">Zinc-finger</keyword>
<dbReference type="SUPFAM" id="SSF63748">
    <property type="entry name" value="Tudor/PWWP/MBT"/>
    <property type="match status" value="4"/>
</dbReference>
<dbReference type="RefSeq" id="XP_030642398.1">
    <property type="nucleotide sequence ID" value="XM_030786538.1"/>
</dbReference>
<dbReference type="PROSITE" id="PS50089">
    <property type="entry name" value="ZF_RING_2"/>
    <property type="match status" value="1"/>
</dbReference>
<protein>
    <submittedName>
        <fullName evidence="9">RING finger protein 17</fullName>
    </submittedName>
</protein>
<feature type="domain" description="Tudor" evidence="7">
    <location>
        <begin position="901"/>
        <end position="958"/>
    </location>
</feature>
<dbReference type="InterPro" id="IPR013083">
    <property type="entry name" value="Znf_RING/FYVE/PHD"/>
</dbReference>
<gene>
    <name evidence="9" type="primary">rnf17</name>
</gene>
<dbReference type="Gene3D" id="3.30.40.10">
    <property type="entry name" value="Zinc/RING finger domain, C3HC4 (zinc finger)"/>
    <property type="match status" value="1"/>
</dbReference>
<dbReference type="FunCoup" id="A0A6J2WDJ7">
    <property type="interactions" value="181"/>
</dbReference>
<dbReference type="PROSITE" id="PS50304">
    <property type="entry name" value="TUDOR"/>
    <property type="match status" value="3"/>
</dbReference>